<sequence>MAYFSILPGSFDEPTRSFDYNCHLLRLPEGSLQENQVHQLILEKTKHVTPTDVFEKWQSGEYWLGLYSIIPPLPLISPEFRNVRRKADSSGQVRFISHLLDKNLATIGRSLDNDALECRLCVYSGENTFSEHPFHLQFVSKDASFPMDPVKTGEKNEMILSFVVYPRKITAQCLPYLKRPRVLNDEPEAEKNQKRSKHDSIRSLYAKPSSQDDLVMDIKNLRLQVKEVDTENLDKFSNPFFSAKLPLLQLDPVRPEIEYRGRTIMKEVFNSLLRPKPKILVGSCSGAGSSHILGILGTVLQSHGKHFVVFLPDLSEVTTDDTRWYKTMTECLLIALSTHPEFEKFVPEIFNCNSVHRLWKFFHRLSNSKVQLTFLVDDFQLLYSLEPQRQHWKDRLISILRQHNFLLIDKGCSPLDDSDTKVRDSVLQDLGKVGTLIECISMPVSYSEAEMMAFWNSLESRDDLQGLLPLFQTPASLLKSGFCQLTGLVPKYVSIIFEAFIRQAFIRRVSSESSNNDNTDDDDGSTILDLLQECITKTVQTGKIAIPLFERYIDRLYTKYLAIGNHVLLESLDKFLITVLLGTGTRRSQPSFVHPHFLHETTYNHYSVYNLSPGFLKKALADQIANLRVEIFDCHYLLSPKFLELVAETPLVKKNSSVFGAVMELRIGAKIEATGLNLHGWTGPSLSRPRVKYLLDRIRQVPISLTDMEPAYLYSPGPNVSTIDTLYVVKQGMDIHVFAIQVAIAERQSASEALFFFSWMPWLSRILNLAPEHRVAWNFVWVGDESTVFAGEILDSKGELEEIQGLVRKTGKKVHVVKPIYRRWVCNIRDWDPDIARVLDTHI</sequence>
<gene>
    <name evidence="1" type="ORF">VKT23_002044</name>
</gene>
<organism evidence="1 2">
    <name type="scientific">Marasmiellus scandens</name>
    <dbReference type="NCBI Taxonomy" id="2682957"/>
    <lineage>
        <taxon>Eukaryota</taxon>
        <taxon>Fungi</taxon>
        <taxon>Dikarya</taxon>
        <taxon>Basidiomycota</taxon>
        <taxon>Agaricomycotina</taxon>
        <taxon>Agaricomycetes</taxon>
        <taxon>Agaricomycetidae</taxon>
        <taxon>Agaricales</taxon>
        <taxon>Marasmiineae</taxon>
        <taxon>Omphalotaceae</taxon>
        <taxon>Marasmiellus</taxon>
    </lineage>
</organism>
<comment type="caution">
    <text evidence="1">The sequence shown here is derived from an EMBL/GenBank/DDBJ whole genome shotgun (WGS) entry which is preliminary data.</text>
</comment>
<dbReference type="EMBL" id="JBANRG010000002">
    <property type="protein sequence ID" value="KAK7470620.1"/>
    <property type="molecule type" value="Genomic_DNA"/>
</dbReference>
<evidence type="ECO:0000313" key="1">
    <source>
        <dbReference type="EMBL" id="KAK7470620.1"/>
    </source>
</evidence>
<proteinExistence type="predicted"/>
<reference evidence="1 2" key="1">
    <citation type="submission" date="2024-01" db="EMBL/GenBank/DDBJ databases">
        <title>A draft genome for the cacao thread blight pathogen Marasmiellus scandens.</title>
        <authorList>
            <person name="Baruah I.K."/>
            <person name="Leung J."/>
            <person name="Bukari Y."/>
            <person name="Amoako-Attah I."/>
            <person name="Meinhardt L.W."/>
            <person name="Bailey B.A."/>
            <person name="Cohen S.P."/>
        </authorList>
    </citation>
    <scope>NUCLEOTIDE SEQUENCE [LARGE SCALE GENOMIC DNA]</scope>
    <source>
        <strain evidence="1 2">GH-19</strain>
    </source>
</reference>
<protein>
    <submittedName>
        <fullName evidence="1">Uncharacterized protein</fullName>
    </submittedName>
</protein>
<name>A0ABR1K3E1_9AGAR</name>
<keyword evidence="2" id="KW-1185">Reference proteome</keyword>
<accession>A0ABR1K3E1</accession>
<dbReference type="Proteomes" id="UP001498398">
    <property type="component" value="Unassembled WGS sequence"/>
</dbReference>
<evidence type="ECO:0000313" key="2">
    <source>
        <dbReference type="Proteomes" id="UP001498398"/>
    </source>
</evidence>